<evidence type="ECO:0000256" key="1">
    <source>
        <dbReference type="SAM" id="Phobius"/>
    </source>
</evidence>
<feature type="transmembrane region" description="Helical" evidence="1">
    <location>
        <begin position="63"/>
        <end position="83"/>
    </location>
</feature>
<proteinExistence type="predicted"/>
<protein>
    <submittedName>
        <fullName evidence="2">Uncharacterized protein</fullName>
    </submittedName>
</protein>
<evidence type="ECO:0000313" key="2">
    <source>
        <dbReference type="EMBL" id="KKM26505.1"/>
    </source>
</evidence>
<keyword evidence="1" id="KW-0812">Transmembrane</keyword>
<gene>
    <name evidence="2" type="ORF">LCGC14_1584220</name>
</gene>
<accession>A0A0F9LGD1</accession>
<dbReference type="EMBL" id="LAZR01012501">
    <property type="protein sequence ID" value="KKM26505.1"/>
    <property type="molecule type" value="Genomic_DNA"/>
</dbReference>
<dbReference type="AlphaFoldDB" id="A0A0F9LGD1"/>
<reference evidence="2" key="1">
    <citation type="journal article" date="2015" name="Nature">
        <title>Complex archaea that bridge the gap between prokaryotes and eukaryotes.</title>
        <authorList>
            <person name="Spang A."/>
            <person name="Saw J.H."/>
            <person name="Jorgensen S.L."/>
            <person name="Zaremba-Niedzwiedzka K."/>
            <person name="Martijn J."/>
            <person name="Lind A.E."/>
            <person name="van Eijk R."/>
            <person name="Schleper C."/>
            <person name="Guy L."/>
            <person name="Ettema T.J."/>
        </authorList>
    </citation>
    <scope>NUCLEOTIDE SEQUENCE</scope>
</reference>
<feature type="transmembrane region" description="Helical" evidence="1">
    <location>
        <begin position="12"/>
        <end position="32"/>
    </location>
</feature>
<comment type="caution">
    <text evidence="2">The sequence shown here is derived from an EMBL/GenBank/DDBJ whole genome shotgun (WGS) entry which is preliminary data.</text>
</comment>
<keyword evidence="1" id="KW-1133">Transmembrane helix</keyword>
<name>A0A0F9LGD1_9ZZZZ</name>
<organism evidence="2">
    <name type="scientific">marine sediment metagenome</name>
    <dbReference type="NCBI Taxonomy" id="412755"/>
    <lineage>
        <taxon>unclassified sequences</taxon>
        <taxon>metagenomes</taxon>
        <taxon>ecological metagenomes</taxon>
    </lineage>
</organism>
<sequence>MRRKTKKSQGAIFVWVFALLFLFLISLVYIVMTKPFIAVRDLIGPNFTGTEFQPTFDKINTYWVVWPILLLTSVFIWAIMVTLKDKSDFPRL</sequence>
<keyword evidence="1" id="KW-0472">Membrane</keyword>